<sequence>MQFAYDARQWIEVTQECANIAELGAAAFDRLIKDIIVHESTDTDKILFY</sequence>
<evidence type="ECO:0000313" key="1">
    <source>
        <dbReference type="EMBL" id="HIR06117.1"/>
    </source>
</evidence>
<dbReference type="AlphaFoldDB" id="A0A9D1A4V6"/>
<dbReference type="Proteomes" id="UP000824250">
    <property type="component" value="Unassembled WGS sequence"/>
</dbReference>
<dbReference type="EMBL" id="DVGC01000052">
    <property type="protein sequence ID" value="HIR06117.1"/>
    <property type="molecule type" value="Genomic_DNA"/>
</dbReference>
<protein>
    <submittedName>
        <fullName evidence="1">DUF4368 domain-containing protein</fullName>
    </submittedName>
</protein>
<gene>
    <name evidence="1" type="ORF">IAB28_09160</name>
</gene>
<evidence type="ECO:0000313" key="2">
    <source>
        <dbReference type="Proteomes" id="UP000824250"/>
    </source>
</evidence>
<accession>A0A9D1A4V6</accession>
<proteinExistence type="predicted"/>
<organism evidence="1 2">
    <name type="scientific">Candidatus Copromonas faecavium</name>
    <name type="common">nom. illeg.</name>
    <dbReference type="NCBI Taxonomy" id="2840740"/>
    <lineage>
        <taxon>Bacteria</taxon>
        <taxon>Bacillati</taxon>
        <taxon>Bacillota</taxon>
        <taxon>Clostridia</taxon>
        <taxon>Lachnospirales</taxon>
        <taxon>Lachnospiraceae</taxon>
        <taxon>Candidatus Copromonas (nom. illeg.)</taxon>
    </lineage>
</organism>
<name>A0A9D1A4V6_9FIRM</name>
<comment type="caution">
    <text evidence="1">The sequence shown here is derived from an EMBL/GenBank/DDBJ whole genome shotgun (WGS) entry which is preliminary data.</text>
</comment>
<reference evidence="1" key="1">
    <citation type="submission" date="2020-10" db="EMBL/GenBank/DDBJ databases">
        <authorList>
            <person name="Gilroy R."/>
        </authorList>
    </citation>
    <scope>NUCLEOTIDE SEQUENCE</scope>
    <source>
        <strain evidence="1">CHK180-2868</strain>
    </source>
</reference>
<reference evidence="1" key="2">
    <citation type="journal article" date="2021" name="PeerJ">
        <title>Extensive microbial diversity within the chicken gut microbiome revealed by metagenomics and culture.</title>
        <authorList>
            <person name="Gilroy R."/>
            <person name="Ravi A."/>
            <person name="Getino M."/>
            <person name="Pursley I."/>
            <person name="Horton D.L."/>
            <person name="Alikhan N.F."/>
            <person name="Baker D."/>
            <person name="Gharbi K."/>
            <person name="Hall N."/>
            <person name="Watson M."/>
            <person name="Adriaenssens E.M."/>
            <person name="Foster-Nyarko E."/>
            <person name="Jarju S."/>
            <person name="Secka A."/>
            <person name="Antonio M."/>
            <person name="Oren A."/>
            <person name="Chaudhuri R.R."/>
            <person name="La Ragione R."/>
            <person name="Hildebrand F."/>
            <person name="Pallen M.J."/>
        </authorList>
    </citation>
    <scope>NUCLEOTIDE SEQUENCE</scope>
    <source>
        <strain evidence="1">CHK180-2868</strain>
    </source>
</reference>